<feature type="compositionally biased region" description="Basic and acidic residues" evidence="10">
    <location>
        <begin position="452"/>
        <end position="473"/>
    </location>
</feature>
<evidence type="ECO:0000256" key="6">
    <source>
        <dbReference type="ARBA" id="ARBA00023242"/>
    </source>
</evidence>
<keyword evidence="7 9" id="KW-0131">Cell cycle</keyword>
<feature type="region of interest" description="Disordered" evidence="10">
    <location>
        <begin position="258"/>
        <end position="353"/>
    </location>
</feature>
<feature type="compositionally biased region" description="Polar residues" evidence="10">
    <location>
        <begin position="415"/>
        <end position="430"/>
    </location>
</feature>
<evidence type="ECO:0000259" key="11">
    <source>
        <dbReference type="Pfam" id="PF07962"/>
    </source>
</evidence>
<feature type="compositionally biased region" description="Basic and acidic residues" evidence="10">
    <location>
        <begin position="158"/>
        <end position="179"/>
    </location>
</feature>
<dbReference type="EMBL" id="AMWN01000003">
    <property type="protein sequence ID" value="EXJ90419.1"/>
    <property type="molecule type" value="Genomic_DNA"/>
</dbReference>
<evidence type="ECO:0000256" key="7">
    <source>
        <dbReference type="ARBA" id="ARBA00023306"/>
    </source>
</evidence>
<evidence type="ECO:0000313" key="13">
    <source>
        <dbReference type="Proteomes" id="UP000019484"/>
    </source>
</evidence>
<keyword evidence="4 9" id="KW-0227">DNA damage</keyword>
<evidence type="ECO:0000256" key="10">
    <source>
        <dbReference type="SAM" id="MobiDB-lite"/>
    </source>
</evidence>
<feature type="region of interest" description="Disordered" evidence="10">
    <location>
        <begin position="1"/>
        <end position="55"/>
    </location>
</feature>
<dbReference type="GO" id="GO:0043111">
    <property type="term" value="P:replication fork arrest"/>
    <property type="evidence" value="ECO:0007669"/>
    <property type="project" value="TreeGrafter"/>
</dbReference>
<feature type="compositionally biased region" description="Acidic residues" evidence="10">
    <location>
        <begin position="296"/>
        <end position="310"/>
    </location>
</feature>
<feature type="region of interest" description="Disordered" evidence="10">
    <location>
        <begin position="367"/>
        <end position="554"/>
    </location>
</feature>
<keyword evidence="13" id="KW-1185">Reference proteome</keyword>
<evidence type="ECO:0000256" key="5">
    <source>
        <dbReference type="ARBA" id="ARBA00022880"/>
    </source>
</evidence>
<dbReference type="GO" id="GO:0000076">
    <property type="term" value="P:DNA replication checkpoint signaling"/>
    <property type="evidence" value="ECO:0007669"/>
    <property type="project" value="UniProtKB-UniRule"/>
</dbReference>
<comment type="function">
    <text evidence="8">Forms a fork protection complex (FPC) with TOF1 and which is required for chromosome segregation during meiosis and DNA damage repair. FPC coordinates leading and lagging strand synthesis and moves with the replication fork. FPC stabilizes replication forks in a configuration that is recognized by replication checkpoint sensors.</text>
</comment>
<protein>
    <recommendedName>
        <fullName evidence="9">Chromosome segregation in meiosis protein</fullName>
    </recommendedName>
</protein>
<organism evidence="12 13">
    <name type="scientific">Capronia coronata CBS 617.96</name>
    <dbReference type="NCBI Taxonomy" id="1182541"/>
    <lineage>
        <taxon>Eukaryota</taxon>
        <taxon>Fungi</taxon>
        <taxon>Dikarya</taxon>
        <taxon>Ascomycota</taxon>
        <taxon>Pezizomycotina</taxon>
        <taxon>Eurotiomycetes</taxon>
        <taxon>Chaetothyriomycetidae</taxon>
        <taxon>Chaetothyriales</taxon>
        <taxon>Herpotrichiellaceae</taxon>
        <taxon>Capronia</taxon>
    </lineage>
</organism>
<comment type="caution">
    <text evidence="12">The sequence shown here is derived from an EMBL/GenBank/DDBJ whole genome shotgun (WGS) entry which is preliminary data.</text>
</comment>
<feature type="domain" description="Chromosome segregation in meiosis protein 3" evidence="11">
    <location>
        <begin position="77"/>
        <end position="164"/>
    </location>
</feature>
<keyword evidence="6 9" id="KW-0539">Nucleus</keyword>
<reference evidence="12 13" key="1">
    <citation type="submission" date="2013-03" db="EMBL/GenBank/DDBJ databases">
        <title>The Genome Sequence of Capronia coronata CBS 617.96.</title>
        <authorList>
            <consortium name="The Broad Institute Genomics Platform"/>
            <person name="Cuomo C."/>
            <person name="de Hoog S."/>
            <person name="Gorbushina A."/>
            <person name="Walker B."/>
            <person name="Young S.K."/>
            <person name="Zeng Q."/>
            <person name="Gargeya S."/>
            <person name="Fitzgerald M."/>
            <person name="Haas B."/>
            <person name="Abouelleil A."/>
            <person name="Allen A.W."/>
            <person name="Alvarado L."/>
            <person name="Arachchi H.M."/>
            <person name="Berlin A.M."/>
            <person name="Chapman S.B."/>
            <person name="Gainer-Dewar J."/>
            <person name="Goldberg J."/>
            <person name="Griggs A."/>
            <person name="Gujja S."/>
            <person name="Hansen M."/>
            <person name="Howarth C."/>
            <person name="Imamovic A."/>
            <person name="Ireland A."/>
            <person name="Larimer J."/>
            <person name="McCowan C."/>
            <person name="Murphy C."/>
            <person name="Pearson M."/>
            <person name="Poon T.W."/>
            <person name="Priest M."/>
            <person name="Roberts A."/>
            <person name="Saif S."/>
            <person name="Shea T."/>
            <person name="Sisk P."/>
            <person name="Sykes S."/>
            <person name="Wortman J."/>
            <person name="Nusbaum C."/>
            <person name="Birren B."/>
        </authorList>
    </citation>
    <scope>NUCLEOTIDE SEQUENCE [LARGE SCALE GENOMIC DNA]</scope>
    <source>
        <strain evidence="12 13">CBS 617.96</strain>
    </source>
</reference>
<comment type="subunit">
    <text evidence="3">Component of the fork protection complex (FPC) consisting of TOF1 and CSM3.</text>
</comment>
<feature type="compositionally biased region" description="Basic and acidic residues" evidence="10">
    <location>
        <begin position="482"/>
        <end position="494"/>
    </location>
</feature>
<dbReference type="PANTHER" id="PTHR13220">
    <property type="entry name" value="TIMELESS INTERACTING-RELATED"/>
    <property type="match status" value="1"/>
</dbReference>
<dbReference type="AlphaFoldDB" id="W9Z7E2"/>
<dbReference type="GeneID" id="19158412"/>
<feature type="compositionally biased region" description="Polar residues" evidence="10">
    <location>
        <begin position="277"/>
        <end position="286"/>
    </location>
</feature>
<feature type="compositionally biased region" description="Low complexity" evidence="10">
    <location>
        <begin position="431"/>
        <end position="451"/>
    </location>
</feature>
<evidence type="ECO:0000256" key="9">
    <source>
        <dbReference type="RuleBase" id="RU366049"/>
    </source>
</evidence>
<dbReference type="PANTHER" id="PTHR13220:SF11">
    <property type="entry name" value="TIMELESS-INTERACTING PROTEIN"/>
    <property type="match status" value="1"/>
</dbReference>
<dbReference type="InterPro" id="IPR012923">
    <property type="entry name" value="Csm3"/>
</dbReference>
<comment type="similarity">
    <text evidence="2 9">Belongs to the CSM3 family.</text>
</comment>
<comment type="function">
    <text evidence="9">Plays an important role in the control of DNA replication and the maintenance of replication fork stability.</text>
</comment>
<dbReference type="OrthoDB" id="437078at2759"/>
<feature type="compositionally biased region" description="Low complexity" evidence="10">
    <location>
        <begin position="336"/>
        <end position="347"/>
    </location>
</feature>
<feature type="compositionally biased region" description="Polar residues" evidence="10">
    <location>
        <begin position="375"/>
        <end position="391"/>
    </location>
</feature>
<dbReference type="InterPro" id="IPR040038">
    <property type="entry name" value="TIPIN/Csm3/Swi3"/>
</dbReference>
<dbReference type="GO" id="GO:0031298">
    <property type="term" value="C:replication fork protection complex"/>
    <property type="evidence" value="ECO:0007669"/>
    <property type="project" value="TreeGrafter"/>
</dbReference>
<evidence type="ECO:0000256" key="2">
    <source>
        <dbReference type="ARBA" id="ARBA00006075"/>
    </source>
</evidence>
<dbReference type="GO" id="GO:0006974">
    <property type="term" value="P:DNA damage response"/>
    <property type="evidence" value="ECO:0007669"/>
    <property type="project" value="UniProtKB-KW"/>
</dbReference>
<evidence type="ECO:0000256" key="3">
    <source>
        <dbReference type="ARBA" id="ARBA00011217"/>
    </source>
</evidence>
<dbReference type="RefSeq" id="XP_007722613.1">
    <property type="nucleotide sequence ID" value="XM_007724423.1"/>
</dbReference>
<dbReference type="GO" id="GO:0031297">
    <property type="term" value="P:replication fork processing"/>
    <property type="evidence" value="ECO:0007669"/>
    <property type="project" value="UniProtKB-UniRule"/>
</dbReference>
<evidence type="ECO:0000313" key="12">
    <source>
        <dbReference type="EMBL" id="EXJ90419.1"/>
    </source>
</evidence>
<feature type="compositionally biased region" description="Basic and acidic residues" evidence="10">
    <location>
        <begin position="26"/>
        <end position="38"/>
    </location>
</feature>
<name>W9Z7E2_9EURO</name>
<comment type="subcellular location">
    <subcellularLocation>
        <location evidence="1 9">Nucleus</location>
    </subcellularLocation>
</comment>
<accession>W9Z7E2</accession>
<feature type="compositionally biased region" description="Acidic residues" evidence="10">
    <location>
        <begin position="401"/>
        <end position="413"/>
    </location>
</feature>
<evidence type="ECO:0000256" key="1">
    <source>
        <dbReference type="ARBA" id="ARBA00004123"/>
    </source>
</evidence>
<gene>
    <name evidence="12" type="ORF">A1O1_03520</name>
</gene>
<evidence type="ECO:0000256" key="8">
    <source>
        <dbReference type="ARBA" id="ARBA00025496"/>
    </source>
</evidence>
<dbReference type="Pfam" id="PF07962">
    <property type="entry name" value="Swi3"/>
    <property type="match status" value="1"/>
</dbReference>
<sequence>MAADPLTSATVDGLFNFDSTDDEDPFKDKQTRKARDDNTTLNPRPAKRKAGEDGGFGADLGLDEEVKITKKRKPIAKLDEARLLSANGIPKLRALALSGKFAKKLHLKGKGHEFSDVARLLNYYQLWLDELYPRAKFADGLQLIEKVGHSKRMQTMRKEWIDQGKPGYARDKGRQKQDEERETDDLYGDNPPADKNIPGAAVDGDDSLFIPDTGASHEPAAIFDDMPEDDDLDALLAEQDTSMTHTAPSRLRTAMDMDSEGEDDLDALLAEQETRKAPTSTTSASKPVSKVKTSPFDDDDDDDEDMDDLDALLAEQETRANLNTAITDPATEAPNSSATTLKKSTTTQDEDLIVDDIDDDLDAVLADQEALQQASTRPQSSAPPGTTTGHSITDETPGDNAEVEVEAEADGDDMFSSSPVQGTANPTQDFQQTQSSTRAAASVSTSTQARAGADDTIQRSPHAEADEAKHGAEEQGVMSADMHTEEQEGGREQENQLQPQAEVEVQLQQHEHEEEQDQRQEDLKEQEPKDHIEAEVEEDLEADDMFSSSPVQND</sequence>
<feature type="compositionally biased region" description="Basic and acidic residues" evidence="10">
    <location>
        <begin position="509"/>
        <end position="534"/>
    </location>
</feature>
<dbReference type="GO" id="GO:0003677">
    <property type="term" value="F:DNA binding"/>
    <property type="evidence" value="ECO:0007669"/>
    <property type="project" value="TreeGrafter"/>
</dbReference>
<dbReference type="eggNOG" id="KOG3004">
    <property type="taxonomic scope" value="Eukaryota"/>
</dbReference>
<dbReference type="HOGENOM" id="CLU_036204_2_0_1"/>
<dbReference type="STRING" id="1182541.W9Z7E2"/>
<keyword evidence="5" id="KW-0236">DNA replication inhibitor</keyword>
<feature type="compositionally biased region" description="Acidic residues" evidence="10">
    <location>
        <begin position="535"/>
        <end position="544"/>
    </location>
</feature>
<feature type="region of interest" description="Disordered" evidence="10">
    <location>
        <begin position="158"/>
        <end position="197"/>
    </location>
</feature>
<dbReference type="Proteomes" id="UP000019484">
    <property type="component" value="Unassembled WGS sequence"/>
</dbReference>
<evidence type="ECO:0000256" key="4">
    <source>
        <dbReference type="ARBA" id="ARBA00022763"/>
    </source>
</evidence>
<proteinExistence type="inferred from homology"/>